<protein>
    <submittedName>
        <fullName evidence="1">Uncharacterized protein</fullName>
    </submittedName>
</protein>
<gene>
    <name evidence="1" type="ORF">J2X78_005004</name>
</gene>
<sequence>MKKIFYIITLAVLVPSLFISSCKRSFLDVPAQGKTTEEQALIDPEAANKLVIGAYNNLYLPGTVGLKLAVAADVTSDDSDKGSVATDPGFDGIFMDNFTYNPNTGIFNDLWVDNYKAIVSANKALGVLEKSTIDAAIRDRLSGEARFLRALFYFNLVREFGGVIKLITVPTLAEANNDEYQTRASKEEIYKVITDDLLYAVANLPVKGEAGSAVGRATKGAAQALLSKVYLYQQNYQGAYDMSMAVMNSQKYDLAPVYADIFREKGANNIESVFEVQTGPFANQTSGGLACDAVSKNYSNFQGPRGTFTVQTIAGQTYNAGDLGFGLNTPSADLAAAYEANDVRKAGTIIFTSDVTTTTLWDGFVLPKRPDVVNERYNYKGYHSPFLETKSCLGINDKDSKPKNIRIIRFAEVLLINAEAAAKIGQDAITPLRKVRARAGLLTTSASIADIWKERRLELAMEADRFFDLVRTGQASTVLNALGKPFVAGKHEVFPIPQQQINFSNGRIKQNNY</sequence>
<accession>A0ACC6L4K0</accession>
<evidence type="ECO:0000313" key="1">
    <source>
        <dbReference type="EMBL" id="MDR6786411.1"/>
    </source>
</evidence>
<reference evidence="1" key="1">
    <citation type="submission" date="2023-07" db="EMBL/GenBank/DDBJ databases">
        <title>Sorghum-associated microbial communities from plants grown in Nebraska, USA.</title>
        <authorList>
            <person name="Schachtman D."/>
        </authorList>
    </citation>
    <scope>NUCLEOTIDE SEQUENCE</scope>
    <source>
        <strain evidence="1">2697</strain>
    </source>
</reference>
<organism evidence="1 2">
    <name type="scientific">Pedobacter africanus</name>
    <dbReference type="NCBI Taxonomy" id="151894"/>
    <lineage>
        <taxon>Bacteria</taxon>
        <taxon>Pseudomonadati</taxon>
        <taxon>Bacteroidota</taxon>
        <taxon>Sphingobacteriia</taxon>
        <taxon>Sphingobacteriales</taxon>
        <taxon>Sphingobacteriaceae</taxon>
        <taxon>Pedobacter</taxon>
    </lineage>
</organism>
<comment type="caution">
    <text evidence="1">The sequence shown here is derived from an EMBL/GenBank/DDBJ whole genome shotgun (WGS) entry which is preliminary data.</text>
</comment>
<dbReference type="EMBL" id="JAVDTF010000006">
    <property type="protein sequence ID" value="MDR6786411.1"/>
    <property type="molecule type" value="Genomic_DNA"/>
</dbReference>
<evidence type="ECO:0000313" key="2">
    <source>
        <dbReference type="Proteomes" id="UP001246858"/>
    </source>
</evidence>
<name>A0ACC6L4K0_9SPHI</name>
<keyword evidence="2" id="KW-1185">Reference proteome</keyword>
<proteinExistence type="predicted"/>
<dbReference type="Proteomes" id="UP001246858">
    <property type="component" value="Unassembled WGS sequence"/>
</dbReference>